<reference evidence="2 4" key="1">
    <citation type="submission" date="2018-11" db="EMBL/GenBank/DDBJ databases">
        <title>The first complete genome of Serratia liquefaciens isolated from metalophyte plant revel distinctness adaptive mechanisms in an extreme habitat.</title>
        <authorList>
            <person name="Caneschi W.L."/>
            <person name="Sanchez A.B."/>
            <person name="Felestrino E.B."/>
            <person name="Assis R.A.B."/>
            <person name="Lemes C.G.C."/>
            <person name="Cordeiro I.F."/>
            <person name="Fonseca N.P."/>
            <person name="Villa M."/>
            <person name="Vieira I.T."/>
            <person name="Moraes L.A."/>
            <person name="Kamino L.H.Y."/>
            <person name="do Carmo F."/>
            <person name="Garcia C.M."/>
            <person name="Almeida N.F."/>
            <person name="Silva R.S."/>
            <person name="Ferro J.A."/>
            <person name="Ferro M.I.T."/>
            <person name="Varani A.M."/>
            <person name="Ferreira R.M."/>
            <person name="dos Santos V.L."/>
            <person name="Silva U.C."/>
            <person name="Setubal J.C."/>
            <person name="Moreira L.M."/>
        </authorList>
    </citation>
    <scope>NUCLEOTIDE SEQUENCE [LARGE SCALE GENOMIC DNA]</scope>
    <source>
        <strain evidence="2 4">FG3</strain>
    </source>
</reference>
<feature type="transmembrane region" description="Helical" evidence="1">
    <location>
        <begin position="51"/>
        <end position="73"/>
    </location>
</feature>
<evidence type="ECO:0000313" key="2">
    <source>
        <dbReference type="EMBL" id="QDL35281.1"/>
    </source>
</evidence>
<organism evidence="2 4">
    <name type="scientific">Serratia liquefaciens</name>
    <dbReference type="NCBI Taxonomy" id="614"/>
    <lineage>
        <taxon>Bacteria</taxon>
        <taxon>Pseudomonadati</taxon>
        <taxon>Pseudomonadota</taxon>
        <taxon>Gammaproteobacteria</taxon>
        <taxon>Enterobacterales</taxon>
        <taxon>Yersiniaceae</taxon>
        <taxon>Serratia</taxon>
    </lineage>
</organism>
<keyword evidence="1" id="KW-0812">Transmembrane</keyword>
<evidence type="ECO:0000313" key="4">
    <source>
        <dbReference type="Proteomes" id="UP000317572"/>
    </source>
</evidence>
<dbReference type="STRING" id="614.XJ20_02345"/>
<dbReference type="AlphaFoldDB" id="A0A515D4E9"/>
<proteinExistence type="predicted"/>
<dbReference type="RefSeq" id="WP_046372627.1">
    <property type="nucleotide sequence ID" value="NZ_CADDTP010000013.1"/>
</dbReference>
<name>A0A515D4E9_SERLI</name>
<feature type="transmembrane region" description="Helical" evidence="1">
    <location>
        <begin position="12"/>
        <end position="39"/>
    </location>
</feature>
<gene>
    <name evidence="2" type="ORF">EGO53_27485</name>
    <name evidence="3" type="ORF">I6I38_02775</name>
</gene>
<keyword evidence="1" id="KW-1133">Transmembrane helix</keyword>
<sequence>MKNKHVGFSMFLYLFFSCALLIIGIAILASFIAPIIFFVRNGVFEYRLDTFIFACKAGAGAGVPLGIGVWVFAKIEEIKKKK</sequence>
<dbReference type="Proteomes" id="UP000317572">
    <property type="component" value="Chromosome"/>
</dbReference>
<dbReference type="PROSITE" id="PS51257">
    <property type="entry name" value="PROKAR_LIPOPROTEIN"/>
    <property type="match status" value="1"/>
</dbReference>
<evidence type="ECO:0008006" key="6">
    <source>
        <dbReference type="Google" id="ProtNLM"/>
    </source>
</evidence>
<protein>
    <recommendedName>
        <fullName evidence="6">Immunity protein</fullName>
    </recommendedName>
</protein>
<dbReference type="EMBL" id="CP068148">
    <property type="protein sequence ID" value="QQU55956.1"/>
    <property type="molecule type" value="Genomic_DNA"/>
</dbReference>
<keyword evidence="1" id="KW-0472">Membrane</keyword>
<accession>A0A515D4E9</accession>
<dbReference type="EMBL" id="CP033893">
    <property type="protein sequence ID" value="QDL35281.1"/>
    <property type="molecule type" value="Genomic_DNA"/>
</dbReference>
<evidence type="ECO:0000256" key="1">
    <source>
        <dbReference type="SAM" id="Phobius"/>
    </source>
</evidence>
<reference evidence="3 5" key="2">
    <citation type="submission" date="2021-01" db="EMBL/GenBank/DDBJ databases">
        <title>FDA dAtabase for Regulatory Grade micrObial Sequences (FDA-ARGOS): Supporting development and validation of Infectious Disease Dx tests.</title>
        <authorList>
            <person name="Blissenbach B."/>
            <person name="Krut O."/>
            <person name="Tallon L."/>
            <person name="Sadzewicz L."/>
            <person name="Zhao X."/>
            <person name="Boylan J."/>
            <person name="Ott S."/>
            <person name="Bowen H."/>
            <person name="Vavikolanu K."/>
            <person name="Mehta A."/>
            <person name="Aluvathingal J."/>
            <person name="Nadendla S."/>
            <person name="Yan Y."/>
            <person name="Sichtig H."/>
        </authorList>
    </citation>
    <scope>NUCLEOTIDE SEQUENCE [LARGE SCALE GENOMIC DNA]</scope>
    <source>
        <strain evidence="3 5">FDAARGOS_1081</strain>
    </source>
</reference>
<evidence type="ECO:0000313" key="3">
    <source>
        <dbReference type="EMBL" id="QQU55956.1"/>
    </source>
</evidence>
<evidence type="ECO:0000313" key="5">
    <source>
        <dbReference type="Proteomes" id="UP000595237"/>
    </source>
</evidence>
<dbReference type="Proteomes" id="UP000595237">
    <property type="component" value="Chromosome"/>
</dbReference>
<keyword evidence="5" id="KW-1185">Reference proteome</keyword>